<reference evidence="1" key="2">
    <citation type="journal article" date="2015" name="Fish Shellfish Immunol.">
        <title>Early steps in the European eel (Anguilla anguilla)-Vibrio vulnificus interaction in the gills: Role of the RtxA13 toxin.</title>
        <authorList>
            <person name="Callol A."/>
            <person name="Pajuelo D."/>
            <person name="Ebbesson L."/>
            <person name="Teles M."/>
            <person name="MacKenzie S."/>
            <person name="Amaro C."/>
        </authorList>
    </citation>
    <scope>NUCLEOTIDE SEQUENCE</scope>
</reference>
<sequence>MLHCMNSLHNGLANVCCNIRYS</sequence>
<dbReference type="AlphaFoldDB" id="A0A0E9TGQ2"/>
<protein>
    <submittedName>
        <fullName evidence="1">Uncharacterized protein</fullName>
    </submittedName>
</protein>
<accession>A0A0E9TGQ2</accession>
<evidence type="ECO:0000313" key="1">
    <source>
        <dbReference type="EMBL" id="JAH52746.1"/>
    </source>
</evidence>
<name>A0A0E9TGQ2_ANGAN</name>
<organism evidence="1">
    <name type="scientific">Anguilla anguilla</name>
    <name type="common">European freshwater eel</name>
    <name type="synonym">Muraena anguilla</name>
    <dbReference type="NCBI Taxonomy" id="7936"/>
    <lineage>
        <taxon>Eukaryota</taxon>
        <taxon>Metazoa</taxon>
        <taxon>Chordata</taxon>
        <taxon>Craniata</taxon>
        <taxon>Vertebrata</taxon>
        <taxon>Euteleostomi</taxon>
        <taxon>Actinopterygii</taxon>
        <taxon>Neopterygii</taxon>
        <taxon>Teleostei</taxon>
        <taxon>Anguilliformes</taxon>
        <taxon>Anguillidae</taxon>
        <taxon>Anguilla</taxon>
    </lineage>
</organism>
<dbReference type="EMBL" id="GBXM01055831">
    <property type="protein sequence ID" value="JAH52746.1"/>
    <property type="molecule type" value="Transcribed_RNA"/>
</dbReference>
<proteinExistence type="predicted"/>
<reference evidence="1" key="1">
    <citation type="submission" date="2014-11" db="EMBL/GenBank/DDBJ databases">
        <authorList>
            <person name="Amaro Gonzalez C."/>
        </authorList>
    </citation>
    <scope>NUCLEOTIDE SEQUENCE</scope>
</reference>